<organism evidence="1">
    <name type="scientific">marine sediment metagenome</name>
    <dbReference type="NCBI Taxonomy" id="412755"/>
    <lineage>
        <taxon>unclassified sequences</taxon>
        <taxon>metagenomes</taxon>
        <taxon>ecological metagenomes</taxon>
    </lineage>
</organism>
<gene>
    <name evidence="1" type="ORF">S01H1_21642</name>
</gene>
<protein>
    <submittedName>
        <fullName evidence="1">Uncharacterized protein</fullName>
    </submittedName>
</protein>
<proteinExistence type="predicted"/>
<evidence type="ECO:0000313" key="1">
    <source>
        <dbReference type="EMBL" id="GAF96416.1"/>
    </source>
</evidence>
<reference evidence="1" key="1">
    <citation type="journal article" date="2014" name="Front. Microbiol.">
        <title>High frequency of phylogenetically diverse reductive dehalogenase-homologous genes in deep subseafloor sedimentary metagenomes.</title>
        <authorList>
            <person name="Kawai M."/>
            <person name="Futagami T."/>
            <person name="Toyoda A."/>
            <person name="Takaki Y."/>
            <person name="Nishi S."/>
            <person name="Hori S."/>
            <person name="Arai W."/>
            <person name="Tsubouchi T."/>
            <person name="Morono Y."/>
            <person name="Uchiyama I."/>
            <person name="Ito T."/>
            <person name="Fujiyama A."/>
            <person name="Inagaki F."/>
            <person name="Takami H."/>
        </authorList>
    </citation>
    <scope>NUCLEOTIDE SEQUENCE</scope>
    <source>
        <strain evidence="1">Expedition CK06-06</strain>
    </source>
</reference>
<dbReference type="AlphaFoldDB" id="X0UAR6"/>
<feature type="non-terminal residue" evidence="1">
    <location>
        <position position="1"/>
    </location>
</feature>
<dbReference type="EMBL" id="BARS01012040">
    <property type="protein sequence ID" value="GAF96416.1"/>
    <property type="molecule type" value="Genomic_DNA"/>
</dbReference>
<sequence>RKVKEKLAGPEIETIAEEEAAPVAEEVKLKKCVWMKMGLVSHRICTLNYDCVNCEFDQTMQEQMANGESSELDKALEKFKELPGNQRVCRYALAGDISYRLCTRLFQCASCEFAQIIEDGIEQKLAKLTTRREALNKRK</sequence>
<name>X0UAR6_9ZZZZ</name>
<comment type="caution">
    <text evidence="1">The sequence shown here is derived from an EMBL/GenBank/DDBJ whole genome shotgun (WGS) entry which is preliminary data.</text>
</comment>
<accession>X0UAR6</accession>